<dbReference type="Gene3D" id="3.30.40.10">
    <property type="entry name" value="Zinc/RING finger domain, C3HC4 (zinc finger)"/>
    <property type="match status" value="1"/>
</dbReference>
<dbReference type="InterPro" id="IPR001841">
    <property type="entry name" value="Znf_RING"/>
</dbReference>
<organism evidence="4 5">
    <name type="scientific">Euplotes crassus</name>
    <dbReference type="NCBI Taxonomy" id="5936"/>
    <lineage>
        <taxon>Eukaryota</taxon>
        <taxon>Sar</taxon>
        <taxon>Alveolata</taxon>
        <taxon>Ciliophora</taxon>
        <taxon>Intramacronucleata</taxon>
        <taxon>Spirotrichea</taxon>
        <taxon>Hypotrichia</taxon>
        <taxon>Euplotida</taxon>
        <taxon>Euplotidae</taxon>
        <taxon>Moneuplotes</taxon>
    </lineage>
</organism>
<dbReference type="Proteomes" id="UP001295684">
    <property type="component" value="Unassembled WGS sequence"/>
</dbReference>
<evidence type="ECO:0000256" key="2">
    <source>
        <dbReference type="SAM" id="Phobius"/>
    </source>
</evidence>
<evidence type="ECO:0000259" key="3">
    <source>
        <dbReference type="PROSITE" id="PS50089"/>
    </source>
</evidence>
<protein>
    <recommendedName>
        <fullName evidence="3">RING-type domain-containing protein</fullName>
    </recommendedName>
</protein>
<dbReference type="EMBL" id="CAMPGE010018407">
    <property type="protein sequence ID" value="CAI2376822.1"/>
    <property type="molecule type" value="Genomic_DNA"/>
</dbReference>
<feature type="transmembrane region" description="Helical" evidence="2">
    <location>
        <begin position="38"/>
        <end position="55"/>
    </location>
</feature>
<dbReference type="AlphaFoldDB" id="A0AAD2D1S4"/>
<accession>A0AAD2D1S4</accession>
<feature type="domain" description="RING-type" evidence="3">
    <location>
        <begin position="204"/>
        <end position="247"/>
    </location>
</feature>
<evidence type="ECO:0000256" key="1">
    <source>
        <dbReference type="PROSITE-ProRule" id="PRU00175"/>
    </source>
</evidence>
<keyword evidence="1" id="KW-0863">Zinc-finger</keyword>
<dbReference type="PROSITE" id="PS50089">
    <property type="entry name" value="ZF_RING_2"/>
    <property type="match status" value="1"/>
</dbReference>
<keyword evidence="2" id="KW-0472">Membrane</keyword>
<dbReference type="InterPro" id="IPR013083">
    <property type="entry name" value="Znf_RING/FYVE/PHD"/>
</dbReference>
<feature type="transmembrane region" description="Helical" evidence="2">
    <location>
        <begin position="134"/>
        <end position="158"/>
    </location>
</feature>
<keyword evidence="2" id="KW-1133">Transmembrane helix</keyword>
<reference evidence="4" key="1">
    <citation type="submission" date="2023-07" db="EMBL/GenBank/DDBJ databases">
        <authorList>
            <consortium name="AG Swart"/>
            <person name="Singh M."/>
            <person name="Singh A."/>
            <person name="Seah K."/>
            <person name="Emmerich C."/>
        </authorList>
    </citation>
    <scope>NUCLEOTIDE SEQUENCE</scope>
    <source>
        <strain evidence="4">DP1</strain>
    </source>
</reference>
<evidence type="ECO:0000313" key="5">
    <source>
        <dbReference type="Proteomes" id="UP001295684"/>
    </source>
</evidence>
<keyword evidence="1" id="KW-0479">Metal-binding</keyword>
<sequence length="294" mass="33544">MEDFQNTSPSQKDQIGTQENAELHKAQIKATRMNGYCIAYHIFTLGLLLLCSSLSGSGDCGLRTHKLLNMAACVKVGAVIHYLFKNRCIKNKSLGTTTINTLSWAYHIGSSTWYWTILERFLASRNECLYSNRLLWTGHTMLVAEAIIVAFWAGAYLFKTFITLVDESTENATNQANSKSKNEYLANELFKLKNFISSHFKDTCGLCHKPLEPDQMVMMLPCDHAHIIHYSCDATSTNQSQNCPYCKGSENNEKTQNIKILPFAEILAKKYEKIEEDRKALKERKKRKYSYTDF</sequence>
<evidence type="ECO:0000313" key="4">
    <source>
        <dbReference type="EMBL" id="CAI2376822.1"/>
    </source>
</evidence>
<gene>
    <name evidence="4" type="ORF">ECRASSUSDP1_LOCUS18199</name>
</gene>
<dbReference type="Pfam" id="PF13639">
    <property type="entry name" value="zf-RING_2"/>
    <property type="match status" value="1"/>
</dbReference>
<feature type="transmembrane region" description="Helical" evidence="2">
    <location>
        <begin position="67"/>
        <end position="84"/>
    </location>
</feature>
<dbReference type="SUPFAM" id="SSF57850">
    <property type="entry name" value="RING/U-box"/>
    <property type="match status" value="1"/>
</dbReference>
<comment type="caution">
    <text evidence="4">The sequence shown here is derived from an EMBL/GenBank/DDBJ whole genome shotgun (WGS) entry which is preliminary data.</text>
</comment>
<keyword evidence="5" id="KW-1185">Reference proteome</keyword>
<name>A0AAD2D1S4_EUPCR</name>
<keyword evidence="2" id="KW-0812">Transmembrane</keyword>
<dbReference type="GO" id="GO:0008270">
    <property type="term" value="F:zinc ion binding"/>
    <property type="evidence" value="ECO:0007669"/>
    <property type="project" value="UniProtKB-KW"/>
</dbReference>
<keyword evidence="1" id="KW-0862">Zinc</keyword>
<proteinExistence type="predicted"/>